<reference evidence="1" key="1">
    <citation type="submission" date="2020-11" db="EMBL/GenBank/DDBJ databases">
        <authorList>
            <person name="Whitehead M."/>
        </authorList>
    </citation>
    <scope>NUCLEOTIDE SEQUENCE</scope>
    <source>
        <strain evidence="1">EGII</strain>
    </source>
</reference>
<protein>
    <submittedName>
        <fullName evidence="1">(Mediterranean fruit fly) hypothetical protein</fullName>
    </submittedName>
</protein>
<comment type="caution">
    <text evidence="1">The sequence shown here is derived from an EMBL/GenBank/DDBJ whole genome shotgun (WGS) entry which is preliminary data.</text>
</comment>
<gene>
    <name evidence="1" type="ORF">CCAP1982_LOCUS5949</name>
</gene>
<proteinExistence type="predicted"/>
<accession>A0A811UH67</accession>
<name>A0A811UH67_CERCA</name>
<dbReference type="OrthoDB" id="6109at2759"/>
<organism evidence="1 2">
    <name type="scientific">Ceratitis capitata</name>
    <name type="common">Mediterranean fruit fly</name>
    <name type="synonym">Tephritis capitata</name>
    <dbReference type="NCBI Taxonomy" id="7213"/>
    <lineage>
        <taxon>Eukaryota</taxon>
        <taxon>Metazoa</taxon>
        <taxon>Ecdysozoa</taxon>
        <taxon>Arthropoda</taxon>
        <taxon>Hexapoda</taxon>
        <taxon>Insecta</taxon>
        <taxon>Pterygota</taxon>
        <taxon>Neoptera</taxon>
        <taxon>Endopterygota</taxon>
        <taxon>Diptera</taxon>
        <taxon>Brachycera</taxon>
        <taxon>Muscomorpha</taxon>
        <taxon>Tephritoidea</taxon>
        <taxon>Tephritidae</taxon>
        <taxon>Ceratitis</taxon>
        <taxon>Ceratitis</taxon>
    </lineage>
</organism>
<dbReference type="EMBL" id="CAJHJT010000012">
    <property type="protein sequence ID" value="CAD6997316.1"/>
    <property type="molecule type" value="Genomic_DNA"/>
</dbReference>
<dbReference type="AlphaFoldDB" id="A0A811UH67"/>
<evidence type="ECO:0000313" key="1">
    <source>
        <dbReference type="EMBL" id="CAD6997316.1"/>
    </source>
</evidence>
<sequence length="78" mass="9238">MFHVQCHQRGQHQRQPFIYEDKQLVFFGTLDSALVYCLALHEKVRIEDSISMPLIFFYQVFNENSGDFKNMSQIPLLV</sequence>
<dbReference type="Proteomes" id="UP000606786">
    <property type="component" value="Unassembled WGS sequence"/>
</dbReference>
<evidence type="ECO:0000313" key="2">
    <source>
        <dbReference type="Proteomes" id="UP000606786"/>
    </source>
</evidence>
<keyword evidence="2" id="KW-1185">Reference proteome</keyword>